<dbReference type="PRINTS" id="PR01438">
    <property type="entry name" value="UNVRSLSTRESS"/>
</dbReference>
<keyword evidence="4" id="KW-1185">Reference proteome</keyword>
<comment type="similarity">
    <text evidence="1">Belongs to the universal stress protein A family.</text>
</comment>
<evidence type="ECO:0000256" key="1">
    <source>
        <dbReference type="ARBA" id="ARBA00008791"/>
    </source>
</evidence>
<dbReference type="PANTHER" id="PTHR46268:SF22">
    <property type="entry name" value="SENSOR PROTEIN KDPD-RELATED"/>
    <property type="match status" value="1"/>
</dbReference>
<name>A0A9W6GCB7_9BACT</name>
<dbReference type="Gene3D" id="3.40.50.620">
    <property type="entry name" value="HUPs"/>
    <property type="match status" value="2"/>
</dbReference>
<accession>A0A9W6GCB7</accession>
<comment type="caution">
    <text evidence="3">The sequence shown here is derived from an EMBL/GenBank/DDBJ whole genome shotgun (WGS) entry which is preliminary data.</text>
</comment>
<reference evidence="3" key="1">
    <citation type="submission" date="2022-12" db="EMBL/GenBank/DDBJ databases">
        <title>Reference genome sequencing for broad-spectrum identification of bacterial and archaeal isolates by mass spectrometry.</title>
        <authorList>
            <person name="Sekiguchi Y."/>
            <person name="Tourlousse D.M."/>
        </authorList>
    </citation>
    <scope>NUCLEOTIDE SEQUENCE</scope>
    <source>
        <strain evidence="3">TSL-P1</strain>
    </source>
</reference>
<dbReference type="Pfam" id="PF00582">
    <property type="entry name" value="Usp"/>
    <property type="match status" value="2"/>
</dbReference>
<feature type="domain" description="UspA" evidence="2">
    <location>
        <begin position="1"/>
        <end position="139"/>
    </location>
</feature>
<dbReference type="InterPro" id="IPR006016">
    <property type="entry name" value="UspA"/>
</dbReference>
<proteinExistence type="inferred from homology"/>
<evidence type="ECO:0000313" key="4">
    <source>
        <dbReference type="Proteomes" id="UP001144297"/>
    </source>
</evidence>
<dbReference type="CDD" id="cd00293">
    <property type="entry name" value="USP-like"/>
    <property type="match status" value="2"/>
</dbReference>
<dbReference type="InterPro" id="IPR006015">
    <property type="entry name" value="Universal_stress_UspA"/>
</dbReference>
<dbReference type="AlphaFoldDB" id="A0A9W6GCB7"/>
<dbReference type="InterPro" id="IPR014729">
    <property type="entry name" value="Rossmann-like_a/b/a_fold"/>
</dbReference>
<dbReference type="EMBL" id="BSDX01000001">
    <property type="protein sequence ID" value="GLI52554.1"/>
    <property type="molecule type" value="Genomic_DNA"/>
</dbReference>
<organism evidence="3 4">
    <name type="scientific">Thermodesulfovibrio yellowstonii</name>
    <dbReference type="NCBI Taxonomy" id="28262"/>
    <lineage>
        <taxon>Bacteria</taxon>
        <taxon>Pseudomonadati</taxon>
        <taxon>Nitrospirota</taxon>
        <taxon>Thermodesulfovibrionia</taxon>
        <taxon>Thermodesulfovibrionales</taxon>
        <taxon>Thermodesulfovibrionaceae</taxon>
        <taxon>Thermodesulfovibrio</taxon>
    </lineage>
</organism>
<sequence length="298" mass="33967">MYEKILYPIKFEEFSMDILKCMLNFKKVGTKEIILIHVVDVSKLPMEKYAGYDLDFVKTLTEIADKKMEKALKLISEAGLSSKKFISTGVPYREILKVAEQESVSLIISGRQRKSLLGEIFIGSNTDKIIRYGRFPVYVPKYPACFGDDFSACERYCENPFKKILYPTDWSDCAESAIKYILRLKNSVEEIVIAHIMDEKSMKLQPLEKFREFERINMEKLESLKLKLEQEGFKVKTHLSVGKPSAEIINLAKQEDITCIVMGVHGKGFIEGILWGSVSRNVVEYSDSPVLVTKGGVC</sequence>
<evidence type="ECO:0000259" key="2">
    <source>
        <dbReference type="Pfam" id="PF00582"/>
    </source>
</evidence>
<dbReference type="PANTHER" id="PTHR46268">
    <property type="entry name" value="STRESS RESPONSE PROTEIN NHAX"/>
    <property type="match status" value="1"/>
</dbReference>
<feature type="domain" description="UspA" evidence="2">
    <location>
        <begin position="161"/>
        <end position="294"/>
    </location>
</feature>
<dbReference type="Proteomes" id="UP001144297">
    <property type="component" value="Unassembled WGS sequence"/>
</dbReference>
<dbReference type="SUPFAM" id="SSF52402">
    <property type="entry name" value="Adenine nucleotide alpha hydrolases-like"/>
    <property type="match status" value="2"/>
</dbReference>
<gene>
    <name evidence="3" type="ORF">TISLANDTSLP1_02470</name>
</gene>
<evidence type="ECO:0000313" key="3">
    <source>
        <dbReference type="EMBL" id="GLI52554.1"/>
    </source>
</evidence>
<protein>
    <submittedName>
        <fullName evidence="3">Universal stress protein</fullName>
    </submittedName>
</protein>